<name>A0A3B0U702_9ZZZZ</name>
<evidence type="ECO:0000313" key="1">
    <source>
        <dbReference type="EMBL" id="VAW22272.1"/>
    </source>
</evidence>
<organism evidence="1">
    <name type="scientific">hydrothermal vent metagenome</name>
    <dbReference type="NCBI Taxonomy" id="652676"/>
    <lineage>
        <taxon>unclassified sequences</taxon>
        <taxon>metagenomes</taxon>
        <taxon>ecological metagenomes</taxon>
    </lineage>
</organism>
<reference evidence="1" key="1">
    <citation type="submission" date="2018-06" db="EMBL/GenBank/DDBJ databases">
        <authorList>
            <person name="Zhirakovskaya E."/>
        </authorList>
    </citation>
    <scope>NUCLEOTIDE SEQUENCE</scope>
</reference>
<dbReference type="Gene3D" id="1.20.120.330">
    <property type="entry name" value="Nucleotidyltransferases domain 2"/>
    <property type="match status" value="1"/>
</dbReference>
<dbReference type="AlphaFoldDB" id="A0A3B0U702"/>
<accession>A0A3B0U702</accession>
<gene>
    <name evidence="1" type="ORF">MNBD_BACTEROID01-1433</name>
</gene>
<dbReference type="EMBL" id="UOEP01000169">
    <property type="protein sequence ID" value="VAW22272.1"/>
    <property type="molecule type" value="Genomic_DNA"/>
</dbReference>
<protein>
    <recommendedName>
        <fullName evidence="2">HEPN domain-containing protein</fullName>
    </recommendedName>
</protein>
<evidence type="ECO:0008006" key="2">
    <source>
        <dbReference type="Google" id="ProtNLM"/>
    </source>
</evidence>
<proteinExistence type="predicted"/>
<sequence>MGQNWDKYYADAMSYYKTAIGSNNKGNKLGSLVMYNVISLSIENYLTAVLMKQGALPKHSGINSMIRELKGDFMAPESFITEGRFLNKFMNFCSLDIIPQIEPSDSDIARMISFLEELKVWVEKGFFSSLEV</sequence>